<evidence type="ECO:0000256" key="1">
    <source>
        <dbReference type="ARBA" id="ARBA00022649"/>
    </source>
</evidence>
<dbReference type="InterPro" id="IPR022907">
    <property type="entry name" value="VapC_family"/>
</dbReference>
<dbReference type="HAMAP" id="MF_00265">
    <property type="entry name" value="VapC_Nob1"/>
    <property type="match status" value="1"/>
</dbReference>
<dbReference type="Gene3D" id="3.40.50.1010">
    <property type="entry name" value="5'-nuclease"/>
    <property type="match status" value="1"/>
</dbReference>
<proteinExistence type="inferred from homology"/>
<comment type="similarity">
    <text evidence="6">Belongs to the PINc/VapC protein family.</text>
</comment>
<dbReference type="InterPro" id="IPR002716">
    <property type="entry name" value="PIN_dom"/>
</dbReference>
<keyword evidence="2 6" id="KW-0540">Nuclease</keyword>
<dbReference type="SUPFAM" id="SSF88723">
    <property type="entry name" value="PIN domain-like"/>
    <property type="match status" value="1"/>
</dbReference>
<feature type="domain" description="PIN" evidence="7">
    <location>
        <begin position="11"/>
        <end position="135"/>
    </location>
</feature>
<evidence type="ECO:0000259" key="7">
    <source>
        <dbReference type="Pfam" id="PF01850"/>
    </source>
</evidence>
<keyword evidence="3 6" id="KW-0479">Metal-binding</keyword>
<feature type="binding site" evidence="6">
    <location>
        <position position="110"/>
    </location>
    <ligand>
        <name>Mg(2+)</name>
        <dbReference type="ChEBI" id="CHEBI:18420"/>
    </ligand>
</feature>
<evidence type="ECO:0000256" key="2">
    <source>
        <dbReference type="ARBA" id="ARBA00022722"/>
    </source>
</evidence>
<sequence>MTEQSAVAIGDTNALFRLFTATSKGHAEHRACLGRVGHLVVSPMVLAELDYLLTERISAQAASAALEFITRRIDGKRFEVPAVQPHLHTARAVMDGYRNLDGGSGIGLTDAMNVALAAHYRTADMFTSDAHFRVVRPLDGHSAFRLLPEDQ</sequence>
<dbReference type="EMBL" id="JASCIQ010000019">
    <property type="protein sequence ID" value="MDI3405919.1"/>
    <property type="molecule type" value="Genomic_DNA"/>
</dbReference>
<reference evidence="8 9" key="1">
    <citation type="submission" date="2023-05" db="EMBL/GenBank/DDBJ databases">
        <title>Draft genome sequence of Streptomyces sp. B-S-A6 isolated from a cave soil in Thailand.</title>
        <authorList>
            <person name="Chamroensaksri N."/>
            <person name="Muangham S."/>
        </authorList>
    </citation>
    <scope>NUCLEOTIDE SEQUENCE [LARGE SCALE GENOMIC DNA]</scope>
    <source>
        <strain evidence="8 9">B-S-A6</strain>
    </source>
</reference>
<dbReference type="RefSeq" id="WP_282543856.1">
    <property type="nucleotide sequence ID" value="NZ_JASCIQ010000019.1"/>
</dbReference>
<evidence type="ECO:0000313" key="9">
    <source>
        <dbReference type="Proteomes" id="UP001223978"/>
    </source>
</evidence>
<gene>
    <name evidence="6" type="primary">vapC</name>
    <name evidence="8" type="ORF">QIS96_19110</name>
</gene>
<name>A0ABT6SDL6_9ACTN</name>
<keyword evidence="4 6" id="KW-0378">Hydrolase</keyword>
<dbReference type="Pfam" id="PF01850">
    <property type="entry name" value="PIN"/>
    <property type="match status" value="1"/>
</dbReference>
<protein>
    <recommendedName>
        <fullName evidence="6">Ribonuclease VapC</fullName>
        <shortName evidence="6">RNase VapC</shortName>
        <ecNumber evidence="6">3.1.-.-</ecNumber>
    </recommendedName>
    <alternativeName>
        <fullName evidence="6">Toxin VapC</fullName>
    </alternativeName>
</protein>
<evidence type="ECO:0000256" key="4">
    <source>
        <dbReference type="ARBA" id="ARBA00022801"/>
    </source>
</evidence>
<organism evidence="8 9">
    <name type="scientific">Streptomyces cavernicola</name>
    <dbReference type="NCBI Taxonomy" id="3043613"/>
    <lineage>
        <taxon>Bacteria</taxon>
        <taxon>Bacillati</taxon>
        <taxon>Actinomycetota</taxon>
        <taxon>Actinomycetes</taxon>
        <taxon>Kitasatosporales</taxon>
        <taxon>Streptomycetaceae</taxon>
        <taxon>Streptomyces</taxon>
    </lineage>
</organism>
<comment type="function">
    <text evidence="6">Toxic component of a toxin-antitoxin (TA) system. An RNase.</text>
</comment>
<keyword evidence="6" id="KW-0800">Toxin</keyword>
<comment type="caution">
    <text evidence="8">The sequence shown here is derived from an EMBL/GenBank/DDBJ whole genome shotgun (WGS) entry which is preliminary data.</text>
</comment>
<dbReference type="Proteomes" id="UP001223978">
    <property type="component" value="Unassembled WGS sequence"/>
</dbReference>
<accession>A0ABT6SDL6</accession>
<evidence type="ECO:0000256" key="3">
    <source>
        <dbReference type="ARBA" id="ARBA00022723"/>
    </source>
</evidence>
<keyword evidence="5 6" id="KW-0460">Magnesium</keyword>
<evidence type="ECO:0000313" key="8">
    <source>
        <dbReference type="EMBL" id="MDI3405919.1"/>
    </source>
</evidence>
<keyword evidence="9" id="KW-1185">Reference proteome</keyword>
<evidence type="ECO:0000256" key="6">
    <source>
        <dbReference type="HAMAP-Rule" id="MF_00265"/>
    </source>
</evidence>
<keyword evidence="1 6" id="KW-1277">Toxin-antitoxin system</keyword>
<evidence type="ECO:0000256" key="5">
    <source>
        <dbReference type="ARBA" id="ARBA00022842"/>
    </source>
</evidence>
<dbReference type="InterPro" id="IPR029060">
    <property type="entry name" value="PIN-like_dom_sf"/>
</dbReference>
<feature type="binding site" evidence="6">
    <location>
        <position position="11"/>
    </location>
    <ligand>
        <name>Mg(2+)</name>
        <dbReference type="ChEBI" id="CHEBI:18420"/>
    </ligand>
</feature>
<comment type="cofactor">
    <cofactor evidence="6">
        <name>Mg(2+)</name>
        <dbReference type="ChEBI" id="CHEBI:18420"/>
    </cofactor>
</comment>
<dbReference type="EC" id="3.1.-.-" evidence="6"/>